<reference evidence="1" key="1">
    <citation type="submission" date="2022-02" db="EMBL/GenBank/DDBJ databases">
        <title>Plant Genome Project.</title>
        <authorList>
            <person name="Zhang R.-G."/>
        </authorList>
    </citation>
    <scope>NUCLEOTIDE SEQUENCE</scope>
    <source>
        <strain evidence="1">AT1</strain>
    </source>
</reference>
<sequence>MQENELAVRIKALDDLKEEDDLEDLDDIEKGASISLVMRPWLDRCPLAFRFWLLGLLFQVSFNGWDLIFEISYLKDDPIEIWRTQVYTSGSI</sequence>
<evidence type="ECO:0000313" key="2">
    <source>
        <dbReference type="Proteomes" id="UP001062846"/>
    </source>
</evidence>
<evidence type="ECO:0000313" key="1">
    <source>
        <dbReference type="EMBL" id="KAI8550795.1"/>
    </source>
</evidence>
<organism evidence="1 2">
    <name type="scientific">Rhododendron molle</name>
    <name type="common">Chinese azalea</name>
    <name type="synonym">Azalea mollis</name>
    <dbReference type="NCBI Taxonomy" id="49168"/>
    <lineage>
        <taxon>Eukaryota</taxon>
        <taxon>Viridiplantae</taxon>
        <taxon>Streptophyta</taxon>
        <taxon>Embryophyta</taxon>
        <taxon>Tracheophyta</taxon>
        <taxon>Spermatophyta</taxon>
        <taxon>Magnoliopsida</taxon>
        <taxon>eudicotyledons</taxon>
        <taxon>Gunneridae</taxon>
        <taxon>Pentapetalae</taxon>
        <taxon>asterids</taxon>
        <taxon>Ericales</taxon>
        <taxon>Ericaceae</taxon>
        <taxon>Ericoideae</taxon>
        <taxon>Rhodoreae</taxon>
        <taxon>Rhododendron</taxon>
    </lineage>
</organism>
<comment type="caution">
    <text evidence="1">The sequence shown here is derived from an EMBL/GenBank/DDBJ whole genome shotgun (WGS) entry which is preliminary data.</text>
</comment>
<keyword evidence="2" id="KW-1185">Reference proteome</keyword>
<name>A0ACC0NC82_RHOML</name>
<proteinExistence type="predicted"/>
<accession>A0ACC0NC82</accession>
<dbReference type="Proteomes" id="UP001062846">
    <property type="component" value="Chromosome 6"/>
</dbReference>
<dbReference type="EMBL" id="CM046393">
    <property type="protein sequence ID" value="KAI8550795.1"/>
    <property type="molecule type" value="Genomic_DNA"/>
</dbReference>
<protein>
    <submittedName>
        <fullName evidence="1">Uncharacterized protein</fullName>
    </submittedName>
</protein>
<gene>
    <name evidence="1" type="ORF">RHMOL_Rhmol06G0135000</name>
</gene>